<dbReference type="Proteomes" id="UP000298216">
    <property type="component" value="Unassembled WGS sequence"/>
</dbReference>
<dbReference type="InterPro" id="IPR050356">
    <property type="entry name" value="SulA_CellDiv_inhibitor"/>
</dbReference>
<accession>A0A4Y9RVT0</accession>
<organism evidence="3 4">
    <name type="scientific">Brevundimonas intermedia</name>
    <dbReference type="NCBI Taxonomy" id="74315"/>
    <lineage>
        <taxon>Bacteria</taxon>
        <taxon>Pseudomonadati</taxon>
        <taxon>Pseudomonadota</taxon>
        <taxon>Alphaproteobacteria</taxon>
        <taxon>Caulobacterales</taxon>
        <taxon>Caulobacteraceae</taxon>
        <taxon>Brevundimonas</taxon>
    </lineage>
</organism>
<dbReference type="OrthoDB" id="9788640at2"/>
<dbReference type="GO" id="GO:0006281">
    <property type="term" value="P:DNA repair"/>
    <property type="evidence" value="ECO:0007669"/>
    <property type="project" value="InterPro"/>
</dbReference>
<dbReference type="InterPro" id="IPR001126">
    <property type="entry name" value="UmuC"/>
</dbReference>
<dbReference type="SUPFAM" id="SSF56672">
    <property type="entry name" value="DNA/RNA polymerases"/>
    <property type="match status" value="1"/>
</dbReference>
<gene>
    <name evidence="3" type="ORF">EGY25_13510</name>
</gene>
<sequence>MPNINSRNDRRYLAVWFPLLPTDRLRREEGRSDATAEPETVLVEKVKGALRLAAANASALALGLSPGMTLADARARAPDIRVVTHRPEADAALLKRVLLDFGRFTPMAATDGPDGLSLDVTGCAHLFGGEDGLVRAVAARAGGVGLAVRLAMAGTPEAARALARFGRGGIHEGDGQSQALRRLPVAALELSDKETQALSRAGLKTLAHLADRPTAPIAARFGAAAATRLNRVLGREDARIRPERPVPLISVDRILVEPITETSDVEAVIDDLLIEVMDRLDLRGQGGRAFQAGFFRLDGEVRHITVRTGRPTRDAAAVLRLFRERLASLARPLDPGFGFDQLRLSVPVADRLASQQRGFERTPPGAEDLGRLVDRLTARLGPEAVSRFQPVASHRPERAVRLIPAALAPAAVAPGEDGEWPDPDPADPPLRPLQMFDPPQLVLATAEVPDHPPNRFIWRRVDHRLVRVEGPERIAPEWWRTLKRPLEPTRDYYRVEDQEGRRFWLFRSGFYGEEPAPRWFVHGVFA</sequence>
<protein>
    <submittedName>
        <fullName evidence="3">DNA polymerase Y family protein</fullName>
    </submittedName>
</protein>
<comment type="caution">
    <text evidence="3">The sequence shown here is derived from an EMBL/GenBank/DDBJ whole genome shotgun (WGS) entry which is preliminary data.</text>
</comment>
<evidence type="ECO:0000259" key="2">
    <source>
        <dbReference type="Pfam" id="PF00817"/>
    </source>
</evidence>
<dbReference type="RefSeq" id="WP_135195450.1">
    <property type="nucleotide sequence ID" value="NZ_SPVH01000006.1"/>
</dbReference>
<evidence type="ECO:0000313" key="3">
    <source>
        <dbReference type="EMBL" id="TFW12983.1"/>
    </source>
</evidence>
<proteinExistence type="predicted"/>
<feature type="domain" description="UmuC" evidence="2">
    <location>
        <begin position="47"/>
        <end position="161"/>
    </location>
</feature>
<dbReference type="InterPro" id="IPR043502">
    <property type="entry name" value="DNA/RNA_pol_sf"/>
</dbReference>
<evidence type="ECO:0000313" key="4">
    <source>
        <dbReference type="Proteomes" id="UP000298216"/>
    </source>
</evidence>
<reference evidence="3 4" key="1">
    <citation type="submission" date="2019-03" db="EMBL/GenBank/DDBJ databases">
        <title>Draft genome of Brevundimonas sp. a heavy metal resistant soil bacteria.</title>
        <authorList>
            <person name="Soto J."/>
        </authorList>
    </citation>
    <scope>NUCLEOTIDE SEQUENCE [LARGE SCALE GENOMIC DNA]</scope>
    <source>
        <strain evidence="3 4">B-10</strain>
    </source>
</reference>
<dbReference type="Pfam" id="PF00817">
    <property type="entry name" value="IMS"/>
    <property type="match status" value="1"/>
</dbReference>
<dbReference type="AlphaFoldDB" id="A0A4Y9RVT0"/>
<evidence type="ECO:0000256" key="1">
    <source>
        <dbReference type="ARBA" id="ARBA00022763"/>
    </source>
</evidence>
<dbReference type="PANTHER" id="PTHR35369:SF2">
    <property type="entry name" value="BLR3025 PROTEIN"/>
    <property type="match status" value="1"/>
</dbReference>
<keyword evidence="1" id="KW-0227">DNA damage</keyword>
<keyword evidence="4" id="KW-1185">Reference proteome</keyword>
<dbReference type="CDD" id="cd03468">
    <property type="entry name" value="PolY_like"/>
    <property type="match status" value="1"/>
</dbReference>
<dbReference type="EMBL" id="SPVH01000006">
    <property type="protein sequence ID" value="TFW12983.1"/>
    <property type="molecule type" value="Genomic_DNA"/>
</dbReference>
<dbReference type="PANTHER" id="PTHR35369">
    <property type="entry name" value="BLR3025 PROTEIN-RELATED"/>
    <property type="match status" value="1"/>
</dbReference>
<name>A0A4Y9RVT0_9CAUL</name>